<sequence length="408" mass="47217">MKKILYLCSEYPALSHTFIDVEVDELSKNFEIYTSSINYPKNIEKFSDDYVKRLNKTYYIKKENKKNILLIVLKYFIINPLKFINILNYTYNLSVKNGVKNIIKAVGYFIEAILLHNYMKKNNIKHVHIHFANPAATVALIAKEFEGIEYSISVHGPDVFYNVKENLIVEKIKNAKFIRAISYFCQSQLMRESTPDYWDKINIIRCGIDLSKFNNINEFVKEKKENDKINILCVGRIVPSKGQLLLVETVKKVIKKTKNFKVTFIGGGEYLKNLKEKVEKSNLENYIEILGPVNNDKVIKALESSDIFVLPSFAEGVPIVLMEAMSKKIITISTKINGIPELIDDKKDGFLVEASNIDELSELLIEIIKNSDNYKELKNNARKKIEKKYDIRKNIIKLKELFEENISD</sequence>
<organism evidence="2 3">
    <name type="scientific">Hypnocyclicus thermotrophus</name>
    <dbReference type="NCBI Taxonomy" id="1627895"/>
    <lineage>
        <taxon>Bacteria</taxon>
        <taxon>Fusobacteriati</taxon>
        <taxon>Fusobacteriota</taxon>
        <taxon>Fusobacteriia</taxon>
        <taxon>Fusobacteriales</taxon>
        <taxon>Fusobacteriaceae</taxon>
        <taxon>Hypnocyclicus</taxon>
    </lineage>
</organism>
<evidence type="ECO:0000259" key="1">
    <source>
        <dbReference type="Pfam" id="PF00534"/>
    </source>
</evidence>
<name>A0AA46I6J0_9FUSO</name>
<keyword evidence="3" id="KW-1185">Reference proteome</keyword>
<reference evidence="2 3" key="1">
    <citation type="submission" date="2019-03" db="EMBL/GenBank/DDBJ databases">
        <title>Genomic Encyclopedia of Type Strains, Phase IV (KMG-IV): sequencing the most valuable type-strain genomes for metagenomic binning, comparative biology and taxonomic classification.</title>
        <authorList>
            <person name="Goeker M."/>
        </authorList>
    </citation>
    <scope>NUCLEOTIDE SEQUENCE [LARGE SCALE GENOMIC DNA]</scope>
    <source>
        <strain evidence="2 3">DSM 100055</strain>
    </source>
</reference>
<dbReference type="EMBL" id="SOBG01000001">
    <property type="protein sequence ID" value="TDT72446.1"/>
    <property type="molecule type" value="Genomic_DNA"/>
</dbReference>
<dbReference type="Proteomes" id="UP000294678">
    <property type="component" value="Unassembled WGS sequence"/>
</dbReference>
<dbReference type="InterPro" id="IPR050194">
    <property type="entry name" value="Glycosyltransferase_grp1"/>
</dbReference>
<accession>A0AA46I6J0</accession>
<dbReference type="PANTHER" id="PTHR45947">
    <property type="entry name" value="SULFOQUINOVOSYL TRANSFERASE SQD2"/>
    <property type="match status" value="1"/>
</dbReference>
<dbReference type="SUPFAM" id="SSF53756">
    <property type="entry name" value="UDP-Glycosyltransferase/glycogen phosphorylase"/>
    <property type="match status" value="1"/>
</dbReference>
<evidence type="ECO:0000313" key="3">
    <source>
        <dbReference type="Proteomes" id="UP000294678"/>
    </source>
</evidence>
<gene>
    <name evidence="2" type="ORF">EV215_0252</name>
</gene>
<protein>
    <submittedName>
        <fullName evidence="2">Glycosyltransferase involved in cell wall biosynthesis</fullName>
    </submittedName>
</protein>
<evidence type="ECO:0000313" key="2">
    <source>
        <dbReference type="EMBL" id="TDT72446.1"/>
    </source>
</evidence>
<dbReference type="GO" id="GO:0016757">
    <property type="term" value="F:glycosyltransferase activity"/>
    <property type="evidence" value="ECO:0007669"/>
    <property type="project" value="InterPro"/>
</dbReference>
<proteinExistence type="predicted"/>
<dbReference type="Pfam" id="PF00534">
    <property type="entry name" value="Glycos_transf_1"/>
    <property type="match status" value="1"/>
</dbReference>
<dbReference type="AlphaFoldDB" id="A0AA46I6J0"/>
<dbReference type="InterPro" id="IPR001296">
    <property type="entry name" value="Glyco_trans_1"/>
</dbReference>
<dbReference type="CDD" id="cd03801">
    <property type="entry name" value="GT4_PimA-like"/>
    <property type="match status" value="1"/>
</dbReference>
<feature type="domain" description="Glycosyl transferase family 1" evidence="1">
    <location>
        <begin position="218"/>
        <end position="383"/>
    </location>
</feature>
<dbReference type="RefSeq" id="WP_134112096.1">
    <property type="nucleotide sequence ID" value="NZ_SOBG01000001.1"/>
</dbReference>
<comment type="caution">
    <text evidence="2">The sequence shown here is derived from an EMBL/GenBank/DDBJ whole genome shotgun (WGS) entry which is preliminary data.</text>
</comment>
<dbReference type="PANTHER" id="PTHR45947:SF15">
    <property type="entry name" value="TEICHURONIC ACID BIOSYNTHESIS GLYCOSYLTRANSFERASE TUAC-RELATED"/>
    <property type="match status" value="1"/>
</dbReference>
<dbReference type="Gene3D" id="3.40.50.2000">
    <property type="entry name" value="Glycogen Phosphorylase B"/>
    <property type="match status" value="2"/>
</dbReference>